<accession>A0A0F9RY44</accession>
<dbReference type="InterPro" id="IPR036390">
    <property type="entry name" value="WH_DNA-bd_sf"/>
</dbReference>
<reference evidence="1" key="1">
    <citation type="journal article" date="2015" name="Nature">
        <title>Complex archaea that bridge the gap between prokaryotes and eukaryotes.</title>
        <authorList>
            <person name="Spang A."/>
            <person name="Saw J.H."/>
            <person name="Jorgensen S.L."/>
            <person name="Zaremba-Niedzwiedzka K."/>
            <person name="Martijn J."/>
            <person name="Lind A.E."/>
            <person name="van Eijk R."/>
            <person name="Schleper C."/>
            <person name="Guy L."/>
            <person name="Ettema T.J."/>
        </authorList>
    </citation>
    <scope>NUCLEOTIDE SEQUENCE</scope>
</reference>
<dbReference type="EMBL" id="LAZR01002454">
    <property type="protein sequence ID" value="KKN29846.1"/>
    <property type="molecule type" value="Genomic_DNA"/>
</dbReference>
<protein>
    <submittedName>
        <fullName evidence="1">Uncharacterized protein</fullName>
    </submittedName>
</protein>
<gene>
    <name evidence="1" type="ORF">LCGC14_0840140</name>
</gene>
<sequence>MPHENLTGLQIWLLGGVVEALHQKASDRGMPLEDVLVGSGEVIDDLQGFVVPAGSAELEAGRTLANTARTRSVVSRMLDDLVRLGLLEKRGLQFSLTPEGHMLSERLEVV</sequence>
<dbReference type="SUPFAM" id="SSF46785">
    <property type="entry name" value="Winged helix' DNA-binding domain"/>
    <property type="match status" value="1"/>
</dbReference>
<proteinExistence type="predicted"/>
<organism evidence="1">
    <name type="scientific">marine sediment metagenome</name>
    <dbReference type="NCBI Taxonomy" id="412755"/>
    <lineage>
        <taxon>unclassified sequences</taxon>
        <taxon>metagenomes</taxon>
        <taxon>ecological metagenomes</taxon>
    </lineage>
</organism>
<name>A0A0F9RY44_9ZZZZ</name>
<dbReference type="AlphaFoldDB" id="A0A0F9RY44"/>
<evidence type="ECO:0000313" key="1">
    <source>
        <dbReference type="EMBL" id="KKN29846.1"/>
    </source>
</evidence>
<comment type="caution">
    <text evidence="1">The sequence shown here is derived from an EMBL/GenBank/DDBJ whole genome shotgun (WGS) entry which is preliminary data.</text>
</comment>